<dbReference type="Gene3D" id="1.10.260.40">
    <property type="entry name" value="lambda repressor-like DNA-binding domains"/>
    <property type="match status" value="1"/>
</dbReference>
<dbReference type="Pfam" id="PF01381">
    <property type="entry name" value="HTH_3"/>
    <property type="match status" value="1"/>
</dbReference>
<dbReference type="Proteomes" id="UP001596956">
    <property type="component" value="Unassembled WGS sequence"/>
</dbReference>
<gene>
    <name evidence="2" type="ORF">ACFQZU_09765</name>
</gene>
<sequence>MVELSRVRIGERVRESRAAAGLSQQALADAVGLERSMISKLEKGDRRIDAVELTRLAQPDLASVRVPPRYASAVVAALREALIGPQRAVEMMRGQVSVEELTEEATD</sequence>
<reference evidence="3" key="1">
    <citation type="journal article" date="2019" name="Int. J. Syst. Evol. Microbiol.">
        <title>The Global Catalogue of Microorganisms (GCM) 10K type strain sequencing project: providing services to taxonomists for standard genome sequencing and annotation.</title>
        <authorList>
            <consortium name="The Broad Institute Genomics Platform"/>
            <consortium name="The Broad Institute Genome Sequencing Center for Infectious Disease"/>
            <person name="Wu L."/>
            <person name="Ma J."/>
        </authorList>
    </citation>
    <scope>NUCLEOTIDE SEQUENCE [LARGE SCALE GENOMIC DNA]</scope>
    <source>
        <strain evidence="3">CCUG 63369</strain>
    </source>
</reference>
<dbReference type="CDD" id="cd00093">
    <property type="entry name" value="HTH_XRE"/>
    <property type="match status" value="1"/>
</dbReference>
<proteinExistence type="predicted"/>
<keyword evidence="3" id="KW-1185">Reference proteome</keyword>
<protein>
    <submittedName>
        <fullName evidence="2">Helix-turn-helix domain-containing protein</fullName>
    </submittedName>
</protein>
<feature type="domain" description="HTH cro/C1-type" evidence="1">
    <location>
        <begin position="13"/>
        <end position="58"/>
    </location>
</feature>
<dbReference type="InterPro" id="IPR010982">
    <property type="entry name" value="Lambda_DNA-bd_dom_sf"/>
</dbReference>
<name>A0ABW3BES6_9ACTN</name>
<dbReference type="InterPro" id="IPR001387">
    <property type="entry name" value="Cro/C1-type_HTH"/>
</dbReference>
<dbReference type="SUPFAM" id="SSF47413">
    <property type="entry name" value="lambda repressor-like DNA-binding domains"/>
    <property type="match status" value="1"/>
</dbReference>
<evidence type="ECO:0000313" key="2">
    <source>
        <dbReference type="EMBL" id="MFD0801600.1"/>
    </source>
</evidence>
<dbReference type="SMART" id="SM00530">
    <property type="entry name" value="HTH_XRE"/>
    <property type="match status" value="1"/>
</dbReference>
<evidence type="ECO:0000259" key="1">
    <source>
        <dbReference type="PROSITE" id="PS50943"/>
    </source>
</evidence>
<accession>A0ABW3BES6</accession>
<dbReference type="PROSITE" id="PS50943">
    <property type="entry name" value="HTH_CROC1"/>
    <property type="match status" value="1"/>
</dbReference>
<evidence type="ECO:0000313" key="3">
    <source>
        <dbReference type="Proteomes" id="UP001596956"/>
    </source>
</evidence>
<dbReference type="EMBL" id="JBHTHR010000256">
    <property type="protein sequence ID" value="MFD0801600.1"/>
    <property type="molecule type" value="Genomic_DNA"/>
</dbReference>
<comment type="caution">
    <text evidence="2">The sequence shown here is derived from an EMBL/GenBank/DDBJ whole genome shotgun (WGS) entry which is preliminary data.</text>
</comment>
<organism evidence="2 3">
    <name type="scientific">Streptomonospora algeriensis</name>
    <dbReference type="NCBI Taxonomy" id="995084"/>
    <lineage>
        <taxon>Bacteria</taxon>
        <taxon>Bacillati</taxon>
        <taxon>Actinomycetota</taxon>
        <taxon>Actinomycetes</taxon>
        <taxon>Streptosporangiales</taxon>
        <taxon>Nocardiopsidaceae</taxon>
        <taxon>Streptomonospora</taxon>
    </lineage>
</organism>